<dbReference type="GeneID" id="93266350"/>
<evidence type="ECO:0000256" key="1">
    <source>
        <dbReference type="SAM" id="SignalP"/>
    </source>
</evidence>
<keyword evidence="1" id="KW-0732">Signal</keyword>
<sequence>MKKLLVTTILSVASLSASSWAMSPGLMLTAKDLSKVPDDSLCQNGGPSRDLLLTVASADARQHDGTYDQLFKLEQNILEKMEHVIERRCKKYTNGRWERGYKPYNQYKLREEINKPSKKLPIGY</sequence>
<dbReference type="RefSeq" id="WP_048224154.1">
    <property type="nucleotide sequence ID" value="NZ_CP162154.1"/>
</dbReference>
<organism evidence="2">
    <name type="scientific">Enterobacter cloacae</name>
    <dbReference type="NCBI Taxonomy" id="550"/>
    <lineage>
        <taxon>Bacteria</taxon>
        <taxon>Pseudomonadati</taxon>
        <taxon>Pseudomonadota</taxon>
        <taxon>Gammaproteobacteria</taxon>
        <taxon>Enterobacterales</taxon>
        <taxon>Enterobacteriaceae</taxon>
        <taxon>Enterobacter</taxon>
        <taxon>Enterobacter cloacae complex</taxon>
    </lineage>
</organism>
<reference evidence="2" key="1">
    <citation type="journal article" date="2017" name="Antimicrob. Agents Chemother.">
        <title>Enterobacter cloacae Complex Isolates Harboring blaNMC-A or blaIMI-Type Class A Carbapenemase Genes on Novel Chromosomal Integrative Elements and Plasmids.</title>
        <authorList>
            <person name="Boyd D.A."/>
            <person name="Mataseje L.F."/>
            <person name="Davidson R."/>
            <person name="Delport J.A."/>
            <person name="Fuller J."/>
            <person name="Hoang L."/>
            <person name="Lefebvre B."/>
            <person name="Levett P.N."/>
            <person name="Roscoe D.L."/>
            <person name="Willey B.M."/>
            <person name="Mulvey M.R."/>
        </authorList>
    </citation>
    <scope>NUCLEOTIDE SEQUENCE</scope>
    <source>
        <strain evidence="2">N11-1168</strain>
    </source>
</reference>
<name>A0A0H3ZNX5_ENTCL</name>
<feature type="chain" id="PRO_5005205002" evidence="1">
    <location>
        <begin position="22"/>
        <end position="124"/>
    </location>
</feature>
<evidence type="ECO:0000313" key="2">
    <source>
        <dbReference type="EMBL" id="AKN35426.1"/>
    </source>
</evidence>
<protein>
    <submittedName>
        <fullName evidence="2">Uncharacterized protein</fullName>
    </submittedName>
</protein>
<feature type="signal peptide" evidence="1">
    <location>
        <begin position="1"/>
        <end position="21"/>
    </location>
</feature>
<proteinExistence type="predicted"/>
<dbReference type="AlphaFoldDB" id="A0A0H3ZNX5"/>
<accession>A0A0H3ZNX5</accession>
<dbReference type="EMBL" id="KR057494">
    <property type="protein sequence ID" value="AKN35426.1"/>
    <property type="molecule type" value="Genomic_DNA"/>
</dbReference>